<dbReference type="PROSITE" id="PS51257">
    <property type="entry name" value="PROKAR_LIPOPROTEIN"/>
    <property type="match status" value="1"/>
</dbReference>
<dbReference type="InterPro" id="IPR005084">
    <property type="entry name" value="CBM6"/>
</dbReference>
<dbReference type="InterPro" id="IPR035396">
    <property type="entry name" value="Bac_rhamnosid6H"/>
</dbReference>
<comment type="caution">
    <text evidence="3">The sequence shown here is derived from an EMBL/GenBank/DDBJ whole genome shotgun (WGS) entry which is preliminary data.</text>
</comment>
<feature type="signal peptide" evidence="1">
    <location>
        <begin position="1"/>
        <end position="19"/>
    </location>
</feature>
<keyword evidence="1" id="KW-0732">Signal</keyword>
<dbReference type="InterPro" id="IPR008928">
    <property type="entry name" value="6-hairpin_glycosidase_sf"/>
</dbReference>
<dbReference type="RefSeq" id="WP_126695748.1">
    <property type="nucleotide sequence ID" value="NZ_RXOF01000018.1"/>
</dbReference>
<dbReference type="Gene3D" id="1.50.10.10">
    <property type="match status" value="1"/>
</dbReference>
<feature type="chain" id="PRO_5018553120" evidence="1">
    <location>
        <begin position="20"/>
        <end position="930"/>
    </location>
</feature>
<dbReference type="OrthoDB" id="49490at2"/>
<feature type="domain" description="CBM6" evidence="2">
    <location>
        <begin position="782"/>
        <end position="927"/>
    </location>
</feature>
<dbReference type="AlphaFoldDB" id="A0A3S0K1R4"/>
<evidence type="ECO:0000313" key="3">
    <source>
        <dbReference type="EMBL" id="RTQ45892.1"/>
    </source>
</evidence>
<reference evidence="3 4" key="1">
    <citation type="submission" date="2018-12" db="EMBL/GenBank/DDBJ databases">
        <title>Hymenobacter gummosus sp. nov., isolated from a spring.</title>
        <authorList>
            <person name="Nie L."/>
        </authorList>
    </citation>
    <scope>NUCLEOTIDE SEQUENCE [LARGE SCALE GENOMIC DNA]</scope>
    <source>
        <strain evidence="3 4">KCTC 52166</strain>
    </source>
</reference>
<keyword evidence="4" id="KW-1185">Reference proteome</keyword>
<gene>
    <name evidence="3" type="ORF">EJV47_23985</name>
</gene>
<dbReference type="GO" id="GO:0030246">
    <property type="term" value="F:carbohydrate binding"/>
    <property type="evidence" value="ECO:0007669"/>
    <property type="project" value="InterPro"/>
</dbReference>
<proteinExistence type="predicted"/>
<dbReference type="Proteomes" id="UP000282184">
    <property type="component" value="Unassembled WGS sequence"/>
</dbReference>
<dbReference type="InterPro" id="IPR012341">
    <property type="entry name" value="6hp_glycosidase-like_sf"/>
</dbReference>
<evidence type="ECO:0000259" key="2">
    <source>
        <dbReference type="PROSITE" id="PS51175"/>
    </source>
</evidence>
<dbReference type="EMBL" id="RXOF01000018">
    <property type="protein sequence ID" value="RTQ45892.1"/>
    <property type="molecule type" value="Genomic_DNA"/>
</dbReference>
<evidence type="ECO:0000313" key="4">
    <source>
        <dbReference type="Proteomes" id="UP000282184"/>
    </source>
</evidence>
<dbReference type="Gene3D" id="2.60.120.260">
    <property type="entry name" value="Galactose-binding domain-like"/>
    <property type="match status" value="1"/>
</dbReference>
<dbReference type="SUPFAM" id="SSF48208">
    <property type="entry name" value="Six-hairpin glycosidases"/>
    <property type="match status" value="1"/>
</dbReference>
<dbReference type="SUPFAM" id="SSF49785">
    <property type="entry name" value="Galactose-binding domain-like"/>
    <property type="match status" value="1"/>
</dbReference>
<dbReference type="InterPro" id="IPR008979">
    <property type="entry name" value="Galactose-bd-like_sf"/>
</dbReference>
<dbReference type="Gene3D" id="2.60.420.10">
    <property type="entry name" value="Maltose phosphorylase, domain 3"/>
    <property type="match status" value="1"/>
</dbReference>
<protein>
    <submittedName>
        <fullName evidence="3">Glycogen debranching protein</fullName>
    </submittedName>
</protein>
<evidence type="ECO:0000256" key="1">
    <source>
        <dbReference type="SAM" id="SignalP"/>
    </source>
</evidence>
<organism evidence="3 4">
    <name type="scientific">Hymenobacter gummosus</name>
    <dbReference type="NCBI Taxonomy" id="1776032"/>
    <lineage>
        <taxon>Bacteria</taxon>
        <taxon>Pseudomonadati</taxon>
        <taxon>Bacteroidota</taxon>
        <taxon>Cytophagia</taxon>
        <taxon>Cytophagales</taxon>
        <taxon>Hymenobacteraceae</taxon>
        <taxon>Hymenobacter</taxon>
    </lineage>
</organism>
<name>A0A3S0K1R4_9BACT</name>
<dbReference type="GO" id="GO:0005975">
    <property type="term" value="P:carbohydrate metabolic process"/>
    <property type="evidence" value="ECO:0007669"/>
    <property type="project" value="InterPro"/>
</dbReference>
<dbReference type="PROSITE" id="PS51175">
    <property type="entry name" value="CBM6"/>
    <property type="match status" value="1"/>
</dbReference>
<sequence length="930" mass="102404">MMCRPIFPLGLLLAPLLVAGSCQMTKPTAPPPAAATPAPPQPAAPLWKSAAYALYPDSVVQGRHVARALSRRELVSNYQSPANQFLSPRVSFKFSLNGKDNEMPPGQDHIITALPRPGGAGLETPLIVFGRQYVDPTPVPAETYLAPNTPLKIRLDMRPVLAAFKQQGYYQLYNGQKLYQQDLKHVLVAGNAAPLSWDFDNLVSKPGLELTDPDGDGIYETTLTLNAHDAQRTTAKSWKASLDVSGLPQYESDYPLLDALYNLALEEAKRAVEPDGTFRTGQEWAGVWTRDISYSIILAQAAIQPEVAKTSLLRKVTPEGRIIQDTGTGGAYPVSTDRMIWAVAAWEVYLATGDEDWLRRVYPIVKKSLAEDTQNNIYDATRGNYSGLVRGETSFLDWREQTYPKWMQPVDIYQSTALSTSVVHAEANYALMQMAWVLEPSRAGQQAATTAAYRRRRNTSGRGINTHLWREEQATYAAYRYGRTTPERQLLAPRAEALGTALAVLFEEALEPEKAIASTPVMDYGVPCVYPQTPGIPPYHNNAVWPFVQSFWGLAAAKAQNETAFLESIAAVSRPAALFLTNKENFVASNGDYAGTQVNSSNMLWSLSGTLGLVYKGLFGLRYEVEGLTFEPFVPQALRGTRRLTGLRYRQATLDVELMGFGNQIRTITLDGQPLPNGLLPASTTGPHAIRIELTNESLPPSTQNKVPHHVAPMTPQVRYAAGRLSWAPVDGAKAYQVLLNGQFAARTTEPEFVVPRPASYAEYQVVAVDAQGYESFASEPLPVEAEPFRRYVQLETAAPKSAKPYKGYTGKGFLEISKTVNRTLTFSVDVPAAGEYALDFRYANGNGPINTSNKCALRSLYLAGRPLGLVVLPQRGVDEWSDWGYSNSIPVSLPKGRSTFSLRFEAANENMNGEVNQAMLDHLRLTRLR</sequence>
<dbReference type="Pfam" id="PF17389">
    <property type="entry name" value="Bac_rhamnosid6H"/>
    <property type="match status" value="1"/>
</dbReference>
<accession>A0A3S0K1R4</accession>